<keyword evidence="8" id="KW-0234">DNA repair</keyword>
<evidence type="ECO:0000256" key="7">
    <source>
        <dbReference type="ARBA" id="ARBA00023211"/>
    </source>
</evidence>
<comment type="catalytic activity">
    <reaction evidence="1 8">
        <text>Hydrolytically removes 5'-nucleotides successively from the 3'-hydroxy termini of 3'-hydroxy-terminated oligonucleotides.</text>
        <dbReference type="EC" id="3.1.4.1"/>
    </reaction>
</comment>
<dbReference type="GO" id="GO:0008409">
    <property type="term" value="F:5'-3' exonuclease activity"/>
    <property type="evidence" value="ECO:0007669"/>
    <property type="project" value="TreeGrafter"/>
</dbReference>
<keyword evidence="8" id="KW-0539">Nucleus</keyword>
<evidence type="ECO:0000313" key="11">
    <source>
        <dbReference type="EMBL" id="OLN85365.1"/>
    </source>
</evidence>
<dbReference type="STRING" id="708187.A0A1Q8RLZ5"/>
<dbReference type="InterPro" id="IPR033315">
    <property type="entry name" value="Fan1-like"/>
</dbReference>
<dbReference type="AlphaFoldDB" id="A0A1Q8RLZ5"/>
<evidence type="ECO:0000256" key="1">
    <source>
        <dbReference type="ARBA" id="ARBA00000983"/>
    </source>
</evidence>
<dbReference type="EC" id="3.1.4.1" evidence="8"/>
<dbReference type="EMBL" id="MPGH01000178">
    <property type="protein sequence ID" value="OLN85365.1"/>
    <property type="molecule type" value="Genomic_DNA"/>
</dbReference>
<keyword evidence="7 8" id="KW-0464">Manganese</keyword>
<dbReference type="Pfam" id="PF21315">
    <property type="entry name" value="FAN1_HTH"/>
    <property type="match status" value="1"/>
</dbReference>
<dbReference type="GO" id="GO:0046872">
    <property type="term" value="F:metal ion binding"/>
    <property type="evidence" value="ECO:0007669"/>
    <property type="project" value="UniProtKB-KW"/>
</dbReference>
<dbReference type="InterPro" id="IPR014883">
    <property type="entry name" value="VRR_NUC"/>
</dbReference>
<keyword evidence="12" id="KW-1185">Reference proteome</keyword>
<feature type="region of interest" description="Disordered" evidence="9">
    <location>
        <begin position="1"/>
        <end position="88"/>
    </location>
</feature>
<comment type="subcellular location">
    <subcellularLocation>
        <location evidence="8">Nucleus</location>
    </subcellularLocation>
</comment>
<dbReference type="OrthoDB" id="76364at2759"/>
<dbReference type="CDD" id="cd22326">
    <property type="entry name" value="FAN1-like"/>
    <property type="match status" value="1"/>
</dbReference>
<feature type="region of interest" description="Disordered" evidence="9">
    <location>
        <begin position="296"/>
        <end position="323"/>
    </location>
</feature>
<evidence type="ECO:0000313" key="12">
    <source>
        <dbReference type="Proteomes" id="UP000186583"/>
    </source>
</evidence>
<proteinExistence type="inferred from homology"/>
<evidence type="ECO:0000256" key="2">
    <source>
        <dbReference type="ARBA" id="ARBA00005533"/>
    </source>
</evidence>
<keyword evidence="6 8" id="KW-0460">Magnesium</keyword>
<dbReference type="GO" id="GO:0005634">
    <property type="term" value="C:nucleus"/>
    <property type="evidence" value="ECO:0007669"/>
    <property type="project" value="UniProtKB-SubCell"/>
</dbReference>
<evidence type="ECO:0000256" key="5">
    <source>
        <dbReference type="ARBA" id="ARBA00022801"/>
    </source>
</evidence>
<comment type="function">
    <text evidence="8">Nuclease required for the repair of DNA interstrand cross-links (ICL). Acts as a 5'-3' exonuclease that anchors at a cut end of DNA and cleaves DNA successively at every third nucleotide, allowing to excise an ICL from one strand through flanking incisions.</text>
</comment>
<feature type="compositionally biased region" description="Polar residues" evidence="9">
    <location>
        <begin position="297"/>
        <end position="307"/>
    </location>
</feature>
<evidence type="ECO:0000256" key="4">
    <source>
        <dbReference type="ARBA" id="ARBA00022723"/>
    </source>
</evidence>
<evidence type="ECO:0000256" key="8">
    <source>
        <dbReference type="RuleBase" id="RU365033"/>
    </source>
</evidence>
<dbReference type="InterPro" id="IPR049125">
    <property type="entry name" value="FAN1-like_WH"/>
</dbReference>
<feature type="compositionally biased region" description="Low complexity" evidence="9">
    <location>
        <begin position="1"/>
        <end position="16"/>
    </location>
</feature>
<dbReference type="InterPro" id="IPR011856">
    <property type="entry name" value="tRNA_endonuc-like_dom_sf"/>
</dbReference>
<evidence type="ECO:0000256" key="6">
    <source>
        <dbReference type="ARBA" id="ARBA00022842"/>
    </source>
</evidence>
<dbReference type="GO" id="GO:0070336">
    <property type="term" value="F:flap-structured DNA binding"/>
    <property type="evidence" value="ECO:0007669"/>
    <property type="project" value="TreeGrafter"/>
</dbReference>
<dbReference type="GO" id="GO:0036297">
    <property type="term" value="P:interstrand cross-link repair"/>
    <property type="evidence" value="ECO:0007669"/>
    <property type="project" value="InterPro"/>
</dbReference>
<evidence type="ECO:0000256" key="9">
    <source>
        <dbReference type="SAM" id="MobiDB-lite"/>
    </source>
</evidence>
<feature type="compositionally biased region" description="Acidic residues" evidence="9">
    <location>
        <begin position="63"/>
        <end position="72"/>
    </location>
</feature>
<dbReference type="Pfam" id="PF21170">
    <property type="entry name" value="FAN1_TPR"/>
    <property type="match status" value="1"/>
</dbReference>
<protein>
    <recommendedName>
        <fullName evidence="8">Fanconi-associated nuclease</fullName>
        <ecNumber evidence="8">3.1.4.1</ecNumber>
    </recommendedName>
</protein>
<evidence type="ECO:0000256" key="3">
    <source>
        <dbReference type="ARBA" id="ARBA00022722"/>
    </source>
</evidence>
<comment type="similarity">
    <text evidence="2 8">Belongs to the FAN1 family.</text>
</comment>
<keyword evidence="3 8" id="KW-0540">Nuclease</keyword>
<dbReference type="PANTHER" id="PTHR15749">
    <property type="entry name" value="FANCONI-ASSOCIATED NUCLEASE 1"/>
    <property type="match status" value="1"/>
</dbReference>
<dbReference type="SMART" id="SM00990">
    <property type="entry name" value="VRR_NUC"/>
    <property type="match status" value="1"/>
</dbReference>
<keyword evidence="4 8" id="KW-0479">Metal-binding</keyword>
<dbReference type="FunFam" id="3.40.1350.10:FF:000009">
    <property type="entry name" value="Fanconi-associated nuclease"/>
    <property type="match status" value="1"/>
</dbReference>
<accession>A0A1Q8RLZ5</accession>
<dbReference type="InterPro" id="IPR049132">
    <property type="entry name" value="FAN1-like_euk"/>
</dbReference>
<keyword evidence="5 8" id="KW-0378">Hydrolase</keyword>
<evidence type="ECO:0000259" key="10">
    <source>
        <dbReference type="SMART" id="SM00990"/>
    </source>
</evidence>
<comment type="cofactor">
    <cofactor evidence="8">
        <name>Mg(2+)</name>
        <dbReference type="ChEBI" id="CHEBI:18420"/>
    </cofactor>
    <cofactor evidence="8">
        <name>Mn(2+)</name>
        <dbReference type="ChEBI" id="CHEBI:29035"/>
    </cofactor>
</comment>
<dbReference type="InterPro" id="IPR049126">
    <property type="entry name" value="FAN1-like_TPR"/>
</dbReference>
<organism evidence="11 12">
    <name type="scientific">Colletotrichum chlorophyti</name>
    <dbReference type="NCBI Taxonomy" id="708187"/>
    <lineage>
        <taxon>Eukaryota</taxon>
        <taxon>Fungi</taxon>
        <taxon>Dikarya</taxon>
        <taxon>Ascomycota</taxon>
        <taxon>Pezizomycotina</taxon>
        <taxon>Sordariomycetes</taxon>
        <taxon>Hypocreomycetidae</taxon>
        <taxon>Glomerellales</taxon>
        <taxon>Glomerellaceae</taxon>
        <taxon>Colletotrichum</taxon>
    </lineage>
</organism>
<dbReference type="Gene3D" id="3.40.1350.10">
    <property type="match status" value="1"/>
</dbReference>
<comment type="caution">
    <text evidence="11">The sequence shown here is derived from an EMBL/GenBank/DDBJ whole genome shotgun (WGS) entry which is preliminary data.</text>
</comment>
<feature type="domain" description="VRR-NUC" evidence="10">
    <location>
        <begin position="717"/>
        <end position="833"/>
    </location>
</feature>
<dbReference type="PANTHER" id="PTHR15749:SF4">
    <property type="entry name" value="FANCONI-ASSOCIATED NUCLEASE 1"/>
    <property type="match status" value="1"/>
</dbReference>
<sequence>MEAFVQRLPRPQSQTPSRPPTRPSPLGERPTKRARVIEDSDRDDDDESKSADEEADTSGLTIEEFDGDEEDDRSSRQTAIESALPPIQTDKDAIAEYELMRSSQASAPDDETPAKTGQTWVRGKSSIYVDAFNLALNTVLADESHLFDARERNVFDQWKLLDYEAQYLYVRLFLRKTSAWHRQDRLGYYPDISDPDAAIGSLQQVRDLPDVDAPLGVNPVEGVDLEEFSLGDTFTFADASEEHITTIEDAASLLSLDELKELAKEAKFQGKNKADLVKALCRTGYQQTGLFAHGLQRSGSGESQNARNLMGDRRDTPPYLNRQDSNQTGHFLEKIRAITGPCIRLSPLTYKLFERAHLVFYRSAEWTEKSLTAIILASIARRNYPEYIVCRSTNIFASRRHVLEFEAAIRVEAEVDQILEFNGPLGPAGFRKVVDIFERVYPRWKMLLAEEEEKEKRVYEEGEGAYLRRFTPVHSYTRIIHKAVFVFGRLKDYEREHSILTELLEQHLFHPARRGGWYQRKALLEEHYMHALDPNPVSTDPDIQKKHWKRIAAATCEAGLQDNDCHLIYHYDLQKRLVKLEKQLRIPRRLQHDFGHVRLRAPTEHTVEGIQLKRNDPLGKNGRQASTKTIWIDELEGGGECSVEEMCLSWYRSQGYKGFHAEGGIVRTLFAYLFYDILFVYVPNVFQTAYQTCPLDLHTDSFYPTRASEINHRLVDIANGEAEQIIRNVDARERERRTCVIGLNWDYDVEDLVELVSCFDGSALAALCKVMAQEYRQRGGGLPDLILWRTEPEKECMFAEVKSANDRLSDTQRLWIHVLTGAGVKVVLCNAVAKEVKVVD</sequence>
<feature type="compositionally biased region" description="Basic and acidic residues" evidence="9">
    <location>
        <begin position="29"/>
        <end position="39"/>
    </location>
</feature>
<dbReference type="Pfam" id="PF08774">
    <property type="entry name" value="VRR_NUC"/>
    <property type="match status" value="1"/>
</dbReference>
<dbReference type="Proteomes" id="UP000186583">
    <property type="component" value="Unassembled WGS sequence"/>
</dbReference>
<reference evidence="11 12" key="1">
    <citation type="submission" date="2016-11" db="EMBL/GenBank/DDBJ databases">
        <title>Draft Genome Assembly of Colletotrichum chlorophyti a pathogen of herbaceous plants.</title>
        <authorList>
            <person name="Gan P."/>
            <person name="Narusaka M."/>
            <person name="Tsushima A."/>
            <person name="Narusaka Y."/>
            <person name="Takano Y."/>
            <person name="Shirasu K."/>
        </authorList>
    </citation>
    <scope>NUCLEOTIDE SEQUENCE [LARGE SCALE GENOMIC DNA]</scope>
    <source>
        <strain evidence="11 12">NTL11</strain>
    </source>
</reference>
<gene>
    <name evidence="11" type="ORF">CCHL11_09866</name>
</gene>
<name>A0A1Q8RLZ5_9PEZI</name>
<dbReference type="GO" id="GO:0004528">
    <property type="term" value="F:phosphodiesterase I activity"/>
    <property type="evidence" value="ECO:0007669"/>
    <property type="project" value="UniProtKB-EC"/>
</dbReference>
<keyword evidence="8" id="KW-0227">DNA damage</keyword>
<dbReference type="GO" id="GO:0017108">
    <property type="term" value="F:5'-flap endonuclease activity"/>
    <property type="evidence" value="ECO:0007669"/>
    <property type="project" value="TreeGrafter"/>
</dbReference>